<organism evidence="2 3">
    <name type="scientific">Liparis tanakae</name>
    <name type="common">Tanaka's snailfish</name>
    <dbReference type="NCBI Taxonomy" id="230148"/>
    <lineage>
        <taxon>Eukaryota</taxon>
        <taxon>Metazoa</taxon>
        <taxon>Chordata</taxon>
        <taxon>Craniata</taxon>
        <taxon>Vertebrata</taxon>
        <taxon>Euteleostomi</taxon>
        <taxon>Actinopterygii</taxon>
        <taxon>Neopterygii</taxon>
        <taxon>Teleostei</taxon>
        <taxon>Neoteleostei</taxon>
        <taxon>Acanthomorphata</taxon>
        <taxon>Eupercaria</taxon>
        <taxon>Perciformes</taxon>
        <taxon>Cottioidei</taxon>
        <taxon>Cottales</taxon>
        <taxon>Liparidae</taxon>
        <taxon>Liparis</taxon>
    </lineage>
</organism>
<feature type="compositionally biased region" description="Low complexity" evidence="1">
    <location>
        <begin position="8"/>
        <end position="22"/>
    </location>
</feature>
<dbReference type="Proteomes" id="UP000314294">
    <property type="component" value="Unassembled WGS sequence"/>
</dbReference>
<gene>
    <name evidence="2" type="ORF">EYF80_025505</name>
</gene>
<name>A0A4Z2HH82_9TELE</name>
<keyword evidence="3" id="KW-1185">Reference proteome</keyword>
<proteinExistence type="predicted"/>
<evidence type="ECO:0000256" key="1">
    <source>
        <dbReference type="SAM" id="MobiDB-lite"/>
    </source>
</evidence>
<dbReference type="AlphaFoldDB" id="A0A4Z2HH82"/>
<feature type="region of interest" description="Disordered" evidence="1">
    <location>
        <begin position="1"/>
        <end position="22"/>
    </location>
</feature>
<evidence type="ECO:0000313" key="3">
    <source>
        <dbReference type="Proteomes" id="UP000314294"/>
    </source>
</evidence>
<sequence>MQAGTTDGSPASISLAGGSSASGIPAGLTAINKLRSVTVKVTGVGDEELHTARAGDGGRVTRQQMDLSQQQALLFSELPVSGLSVEIRGFGWRNIHTNGNRVVVLWLGGVQHLSISSSV</sequence>
<evidence type="ECO:0000313" key="2">
    <source>
        <dbReference type="EMBL" id="TNN64254.1"/>
    </source>
</evidence>
<accession>A0A4Z2HH82</accession>
<comment type="caution">
    <text evidence="2">The sequence shown here is derived from an EMBL/GenBank/DDBJ whole genome shotgun (WGS) entry which is preliminary data.</text>
</comment>
<dbReference type="EMBL" id="SRLO01000256">
    <property type="protein sequence ID" value="TNN64254.1"/>
    <property type="molecule type" value="Genomic_DNA"/>
</dbReference>
<protein>
    <submittedName>
        <fullName evidence="2">Uncharacterized protein</fullName>
    </submittedName>
</protein>
<reference evidence="2 3" key="1">
    <citation type="submission" date="2019-03" db="EMBL/GenBank/DDBJ databases">
        <title>First draft genome of Liparis tanakae, snailfish: a comprehensive survey of snailfish specific genes.</title>
        <authorList>
            <person name="Kim W."/>
            <person name="Song I."/>
            <person name="Jeong J.-H."/>
            <person name="Kim D."/>
            <person name="Kim S."/>
            <person name="Ryu S."/>
            <person name="Song J.Y."/>
            <person name="Lee S.K."/>
        </authorList>
    </citation>
    <scope>NUCLEOTIDE SEQUENCE [LARGE SCALE GENOMIC DNA]</scope>
    <source>
        <tissue evidence="2">Muscle</tissue>
    </source>
</reference>